<dbReference type="AlphaFoldDB" id="A0A0F5MXV5"/>
<keyword evidence="3" id="KW-0238">DNA-binding</keyword>
<evidence type="ECO:0000313" key="2">
    <source>
        <dbReference type="EMBL" id="KKB99595.1"/>
    </source>
</evidence>
<dbReference type="PATRIC" id="fig|342002.3.peg.1971"/>
<sequence length="78" mass="8813">MSANTNEYRRKEANMQTRESVRQLVPIENAQKELGGIGRTTLYRLVKEGHLTRANIGRRSFITGESLAAYVSSITEDQ</sequence>
<feature type="domain" description="Helix-turn-helix" evidence="1">
    <location>
        <begin position="36"/>
        <end position="72"/>
    </location>
</feature>
<name>A0A0F5MXV5_9MYCO</name>
<evidence type="ECO:0000313" key="4">
    <source>
        <dbReference type="Proteomes" id="UP000034416"/>
    </source>
</evidence>
<dbReference type="EMBL" id="LASW01000029">
    <property type="protein sequence ID" value="KKB99595.1"/>
    <property type="molecule type" value="Genomic_DNA"/>
</dbReference>
<gene>
    <name evidence="3" type="ORF">BST15_17865</name>
    <name evidence="2" type="ORF">WR43_08825</name>
</gene>
<reference evidence="2" key="2">
    <citation type="submission" date="2015-04" db="EMBL/GenBank/DDBJ databases">
        <title>Genome sequence of Mycobacterium arupense strain GUC1.</title>
        <authorList>
            <person name="Greninger A.L."/>
            <person name="Cunningham G."/>
            <person name="Chiu C.Y."/>
            <person name="Miller S."/>
        </authorList>
    </citation>
    <scope>NUCLEOTIDE SEQUENCE</scope>
    <source>
        <strain evidence="2">GUC1</strain>
    </source>
</reference>
<proteinExistence type="predicted"/>
<reference evidence="3 5" key="3">
    <citation type="submission" date="2016-12" db="EMBL/GenBank/DDBJ databases">
        <title>The new phylogeny of genus Mycobacterium.</title>
        <authorList>
            <person name="Tortoli E."/>
            <person name="Trovato A."/>
            <person name="Cirillo D.M."/>
        </authorList>
    </citation>
    <scope>NUCLEOTIDE SEQUENCE [LARGE SCALE GENOMIC DNA]</scope>
    <source>
        <strain evidence="3 5">DSM 44942</strain>
    </source>
</reference>
<evidence type="ECO:0000313" key="3">
    <source>
        <dbReference type="EMBL" id="OQZ93599.1"/>
    </source>
</evidence>
<dbReference type="Pfam" id="PF12728">
    <property type="entry name" value="HTH_17"/>
    <property type="match status" value="1"/>
</dbReference>
<dbReference type="Proteomes" id="UP000034416">
    <property type="component" value="Unassembled WGS sequence"/>
</dbReference>
<protein>
    <submittedName>
        <fullName evidence="3">DNA-binding protein</fullName>
    </submittedName>
</protein>
<dbReference type="STRING" id="342002.BST15_17865"/>
<organism evidence="2 4">
    <name type="scientific">Mycolicibacter arupensis</name>
    <dbReference type="NCBI Taxonomy" id="342002"/>
    <lineage>
        <taxon>Bacteria</taxon>
        <taxon>Bacillati</taxon>
        <taxon>Actinomycetota</taxon>
        <taxon>Actinomycetes</taxon>
        <taxon>Mycobacteriales</taxon>
        <taxon>Mycobacteriaceae</taxon>
        <taxon>Mycolicibacter</taxon>
    </lineage>
</organism>
<evidence type="ECO:0000259" key="1">
    <source>
        <dbReference type="Pfam" id="PF12728"/>
    </source>
</evidence>
<comment type="caution">
    <text evidence="2">The sequence shown here is derived from an EMBL/GenBank/DDBJ whole genome shotgun (WGS) entry which is preliminary data.</text>
</comment>
<dbReference type="Proteomes" id="UP000192327">
    <property type="component" value="Unassembled WGS sequence"/>
</dbReference>
<keyword evidence="5" id="KW-1185">Reference proteome</keyword>
<dbReference type="GO" id="GO:0003677">
    <property type="term" value="F:DNA binding"/>
    <property type="evidence" value="ECO:0007669"/>
    <property type="project" value="UniProtKB-KW"/>
</dbReference>
<dbReference type="InterPro" id="IPR041657">
    <property type="entry name" value="HTH_17"/>
</dbReference>
<dbReference type="EMBL" id="MVHH01000052">
    <property type="protein sequence ID" value="OQZ93599.1"/>
    <property type="molecule type" value="Genomic_DNA"/>
</dbReference>
<reference evidence="4" key="1">
    <citation type="submission" date="2015-04" db="EMBL/GenBank/DDBJ databases">
        <title>Genome sequence of Mycobacterium arupense GUC1.</title>
        <authorList>
            <person name="Greninger A.L."/>
            <person name="Cunningham G."/>
            <person name="Chiu C.Y."/>
            <person name="Miller S."/>
        </authorList>
    </citation>
    <scope>NUCLEOTIDE SEQUENCE [LARGE SCALE GENOMIC DNA]</scope>
    <source>
        <strain evidence="4">GUC1</strain>
    </source>
</reference>
<evidence type="ECO:0000313" key="5">
    <source>
        <dbReference type="Proteomes" id="UP000192327"/>
    </source>
</evidence>
<accession>A0A0F5MXV5</accession>